<dbReference type="Pfam" id="PF02902">
    <property type="entry name" value="Peptidase_C48"/>
    <property type="match status" value="1"/>
</dbReference>
<evidence type="ECO:0000313" key="5">
    <source>
        <dbReference type="EMBL" id="KIO24095.1"/>
    </source>
</evidence>
<name>A0A0C3Q4W1_9AGAM</name>
<dbReference type="InterPro" id="IPR038765">
    <property type="entry name" value="Papain-like_cys_pep_sf"/>
</dbReference>
<dbReference type="AlphaFoldDB" id="A0A0C3Q4W1"/>
<feature type="domain" description="Ubiquitin-like protease family profile" evidence="4">
    <location>
        <begin position="49"/>
        <end position="229"/>
    </location>
</feature>
<keyword evidence="3" id="KW-0378">Hydrolase</keyword>
<dbReference type="GO" id="GO:0006508">
    <property type="term" value="P:proteolysis"/>
    <property type="evidence" value="ECO:0007669"/>
    <property type="project" value="UniProtKB-KW"/>
</dbReference>
<reference evidence="5 6" key="1">
    <citation type="submission" date="2014-04" db="EMBL/GenBank/DDBJ databases">
        <authorList>
            <consortium name="DOE Joint Genome Institute"/>
            <person name="Kuo A."/>
            <person name="Girlanda M."/>
            <person name="Perotto S."/>
            <person name="Kohler A."/>
            <person name="Nagy L.G."/>
            <person name="Floudas D."/>
            <person name="Copeland A."/>
            <person name="Barry K.W."/>
            <person name="Cichocki N."/>
            <person name="Veneault-Fourrey C."/>
            <person name="LaButti K."/>
            <person name="Lindquist E.A."/>
            <person name="Lipzen A."/>
            <person name="Lundell T."/>
            <person name="Morin E."/>
            <person name="Murat C."/>
            <person name="Sun H."/>
            <person name="Tunlid A."/>
            <person name="Henrissat B."/>
            <person name="Grigoriev I.V."/>
            <person name="Hibbett D.S."/>
            <person name="Martin F."/>
            <person name="Nordberg H.P."/>
            <person name="Cantor M.N."/>
            <person name="Hua S.X."/>
        </authorList>
    </citation>
    <scope>NUCLEOTIDE SEQUENCE [LARGE SCALE GENOMIC DNA]</scope>
    <source>
        <strain evidence="5 6">MUT 4182</strain>
    </source>
</reference>
<evidence type="ECO:0000256" key="2">
    <source>
        <dbReference type="ARBA" id="ARBA00022670"/>
    </source>
</evidence>
<dbReference type="EMBL" id="KN823069">
    <property type="protein sequence ID" value="KIO24095.1"/>
    <property type="molecule type" value="Genomic_DNA"/>
</dbReference>
<dbReference type="PROSITE" id="PS50600">
    <property type="entry name" value="ULP_PROTEASE"/>
    <property type="match status" value="1"/>
</dbReference>
<reference evidence="6" key="2">
    <citation type="submission" date="2015-01" db="EMBL/GenBank/DDBJ databases">
        <title>Evolutionary Origins and Diversification of the Mycorrhizal Mutualists.</title>
        <authorList>
            <consortium name="DOE Joint Genome Institute"/>
            <consortium name="Mycorrhizal Genomics Consortium"/>
            <person name="Kohler A."/>
            <person name="Kuo A."/>
            <person name="Nagy L.G."/>
            <person name="Floudas D."/>
            <person name="Copeland A."/>
            <person name="Barry K.W."/>
            <person name="Cichocki N."/>
            <person name="Veneault-Fourrey C."/>
            <person name="LaButti K."/>
            <person name="Lindquist E.A."/>
            <person name="Lipzen A."/>
            <person name="Lundell T."/>
            <person name="Morin E."/>
            <person name="Murat C."/>
            <person name="Riley R."/>
            <person name="Ohm R."/>
            <person name="Sun H."/>
            <person name="Tunlid A."/>
            <person name="Henrissat B."/>
            <person name="Grigoriev I.V."/>
            <person name="Hibbett D.S."/>
            <person name="Martin F."/>
        </authorList>
    </citation>
    <scope>NUCLEOTIDE SEQUENCE [LARGE SCALE GENOMIC DNA]</scope>
    <source>
        <strain evidence="6">MUT 4182</strain>
    </source>
</reference>
<dbReference type="SUPFAM" id="SSF54001">
    <property type="entry name" value="Cysteine proteinases"/>
    <property type="match status" value="1"/>
</dbReference>
<comment type="similarity">
    <text evidence="1">Belongs to the peptidase C48 family.</text>
</comment>
<accession>A0A0C3Q4W1</accession>
<dbReference type="HOGENOM" id="CLU_073670_0_0_1"/>
<evidence type="ECO:0000313" key="6">
    <source>
        <dbReference type="Proteomes" id="UP000054248"/>
    </source>
</evidence>
<organism evidence="5 6">
    <name type="scientific">Tulasnella calospora MUT 4182</name>
    <dbReference type="NCBI Taxonomy" id="1051891"/>
    <lineage>
        <taxon>Eukaryota</taxon>
        <taxon>Fungi</taxon>
        <taxon>Dikarya</taxon>
        <taxon>Basidiomycota</taxon>
        <taxon>Agaricomycotina</taxon>
        <taxon>Agaricomycetes</taxon>
        <taxon>Cantharellales</taxon>
        <taxon>Tulasnellaceae</taxon>
        <taxon>Tulasnella</taxon>
    </lineage>
</organism>
<gene>
    <name evidence="5" type="ORF">M407DRAFT_26532</name>
</gene>
<keyword evidence="6" id="KW-1185">Reference proteome</keyword>
<evidence type="ECO:0000256" key="1">
    <source>
        <dbReference type="ARBA" id="ARBA00005234"/>
    </source>
</evidence>
<protein>
    <recommendedName>
        <fullName evidence="4">Ubiquitin-like protease family profile domain-containing protein</fullName>
    </recommendedName>
</protein>
<evidence type="ECO:0000259" key="4">
    <source>
        <dbReference type="PROSITE" id="PS50600"/>
    </source>
</evidence>
<keyword evidence="2" id="KW-0645">Protease</keyword>
<dbReference type="OrthoDB" id="3175031at2759"/>
<proteinExistence type="inferred from homology"/>
<dbReference type="Gene3D" id="3.40.395.10">
    <property type="entry name" value="Adenoviral Proteinase, Chain A"/>
    <property type="match status" value="1"/>
</dbReference>
<sequence length="292" mass="32909">MTTQLRQLPPSWTFFNSRPTPPTSGNRIPEAVEGDQVAELRFYGTSFPAAIQQEDLARLEPKQWLSDSLCTFYCYEVGNAYLKGAPGRAKDLVILHARTWHLGSWTHGFPKNVRVKGARPTLEHKYIVFPGNDSETHFFLCIIVFPFDLLLDLNPSGPVRTTALILNSIQQLPPFNPKEKLVSILIRLSEGRPLRENDLGRLKVLHPLMPQQPNSYDCGLYPGHFLSVFLSSPEAFTAHLLGEEIIEGAVDDIWKHSRIRDARQDLKDLVLASAEIQQAAFDFNTDVPLPVL</sequence>
<evidence type="ECO:0000256" key="3">
    <source>
        <dbReference type="ARBA" id="ARBA00022801"/>
    </source>
</evidence>
<dbReference type="Proteomes" id="UP000054248">
    <property type="component" value="Unassembled WGS sequence"/>
</dbReference>
<dbReference type="STRING" id="1051891.A0A0C3Q4W1"/>
<dbReference type="GO" id="GO:0019783">
    <property type="term" value="F:ubiquitin-like protein peptidase activity"/>
    <property type="evidence" value="ECO:0007669"/>
    <property type="project" value="UniProtKB-ARBA"/>
</dbReference>
<dbReference type="GO" id="GO:0008234">
    <property type="term" value="F:cysteine-type peptidase activity"/>
    <property type="evidence" value="ECO:0007669"/>
    <property type="project" value="InterPro"/>
</dbReference>
<dbReference type="InterPro" id="IPR003653">
    <property type="entry name" value="Peptidase_C48_C"/>
</dbReference>